<keyword evidence="2" id="KW-0732">Signal</keyword>
<dbReference type="GeneID" id="115877657"/>
<dbReference type="CTD" id="115877657"/>
<keyword evidence="3" id="KW-1185">Reference proteome</keyword>
<organism evidence="3 4">
    <name type="scientific">Sitophilus oryzae</name>
    <name type="common">Rice weevil</name>
    <name type="synonym">Curculio oryzae</name>
    <dbReference type="NCBI Taxonomy" id="7048"/>
    <lineage>
        <taxon>Eukaryota</taxon>
        <taxon>Metazoa</taxon>
        <taxon>Ecdysozoa</taxon>
        <taxon>Arthropoda</taxon>
        <taxon>Hexapoda</taxon>
        <taxon>Insecta</taxon>
        <taxon>Pterygota</taxon>
        <taxon>Neoptera</taxon>
        <taxon>Endopterygota</taxon>
        <taxon>Coleoptera</taxon>
        <taxon>Polyphaga</taxon>
        <taxon>Cucujiformia</taxon>
        <taxon>Curculionidae</taxon>
        <taxon>Dryophthorinae</taxon>
        <taxon>Sitophilus</taxon>
    </lineage>
</organism>
<dbReference type="PANTHER" id="PTHR11257:SF9">
    <property type="entry name" value="CHEMOSENSORY PROTEIN 13"/>
    <property type="match status" value="1"/>
</dbReference>
<sequence>MVPWIVLVTVVLVVVALDSVQPAAVQYYASKYEHIDVESILNNRRMVNYYTACLLSKGPCPPEGVDLKRILPEALQTNCARCTEKQRTVALRAIKRLQKEYPKVWNDLSKQWDPDDIYVKRFQRTFAEGSNSEKPSHSVASSVDNRFPSPDDHQTDNTIDGTFSPVSSIASTTSTAQKPPTSSIKDASLLPSSVSTEKSTTTFKSTTTNLPSPSPSTPPPSNPSSISSSTYTTSEREPPEFIPGLVPLNTFFTNPPIPIRPIANINSNIQATVKAIKKVERLVTEIAMEKLNLVKNVFTRPWRRIRKFT</sequence>
<dbReference type="PANTHER" id="PTHR11257">
    <property type="entry name" value="CHEMOSENSORY PROTEIN-RELATED"/>
    <property type="match status" value="1"/>
</dbReference>
<evidence type="ECO:0000256" key="1">
    <source>
        <dbReference type="SAM" id="MobiDB-lite"/>
    </source>
</evidence>
<dbReference type="InterPro" id="IPR005055">
    <property type="entry name" value="A10/PebIII"/>
</dbReference>
<evidence type="ECO:0000256" key="2">
    <source>
        <dbReference type="SAM" id="SignalP"/>
    </source>
</evidence>
<evidence type="ECO:0000313" key="3">
    <source>
        <dbReference type="Proteomes" id="UP000504635"/>
    </source>
</evidence>
<dbReference type="RefSeq" id="XP_030749779.1">
    <property type="nucleotide sequence ID" value="XM_030893919.1"/>
</dbReference>
<feature type="region of interest" description="Disordered" evidence="1">
    <location>
        <begin position="128"/>
        <end position="239"/>
    </location>
</feature>
<gene>
    <name evidence="4" type="primary">LOC115877657</name>
</gene>
<dbReference type="Proteomes" id="UP000504635">
    <property type="component" value="Unplaced"/>
</dbReference>
<feature type="compositionally biased region" description="Low complexity" evidence="1">
    <location>
        <begin position="192"/>
        <end position="211"/>
    </location>
</feature>
<feature type="compositionally biased region" description="Polar residues" evidence="1">
    <location>
        <begin position="156"/>
        <end position="185"/>
    </location>
</feature>
<dbReference type="InParanoid" id="A0A6J2XGD3"/>
<feature type="chain" id="PRO_5026735836" evidence="2">
    <location>
        <begin position="17"/>
        <end position="309"/>
    </location>
</feature>
<reference evidence="4" key="1">
    <citation type="submission" date="2025-08" db="UniProtKB">
        <authorList>
            <consortium name="RefSeq"/>
        </authorList>
    </citation>
    <scope>IDENTIFICATION</scope>
    <source>
        <tissue evidence="4">Gonads</tissue>
    </source>
</reference>
<feature type="compositionally biased region" description="Polar residues" evidence="1">
    <location>
        <begin position="128"/>
        <end position="144"/>
    </location>
</feature>
<feature type="compositionally biased region" description="Pro residues" evidence="1">
    <location>
        <begin position="212"/>
        <end position="222"/>
    </location>
</feature>
<dbReference type="Pfam" id="PF03392">
    <property type="entry name" value="OS-D"/>
    <property type="match status" value="1"/>
</dbReference>
<accession>A0A6J2XGD3</accession>
<protein>
    <submittedName>
        <fullName evidence="4">Uncharacterized protein LOC115877657</fullName>
    </submittedName>
</protein>
<dbReference type="InterPro" id="IPR036682">
    <property type="entry name" value="OS_D_A10/PebIII_sf"/>
</dbReference>
<dbReference type="KEGG" id="soy:115877657"/>
<feature type="compositionally biased region" description="Low complexity" evidence="1">
    <location>
        <begin position="223"/>
        <end position="233"/>
    </location>
</feature>
<dbReference type="Gene3D" id="1.10.2080.10">
    <property type="entry name" value="Insect odorant-binding protein A10/Ejaculatory bulb-specific protein 3"/>
    <property type="match status" value="1"/>
</dbReference>
<dbReference type="OrthoDB" id="6344725at2759"/>
<name>A0A6J2XGD3_SITOR</name>
<dbReference type="SUPFAM" id="SSF100910">
    <property type="entry name" value="Chemosensory protein Csp2"/>
    <property type="match status" value="1"/>
</dbReference>
<proteinExistence type="predicted"/>
<feature type="signal peptide" evidence="2">
    <location>
        <begin position="1"/>
        <end position="16"/>
    </location>
</feature>
<dbReference type="AlphaFoldDB" id="A0A6J2XGD3"/>
<evidence type="ECO:0000313" key="4">
    <source>
        <dbReference type="RefSeq" id="XP_030749779.1"/>
    </source>
</evidence>